<dbReference type="Pfam" id="PF00840">
    <property type="entry name" value="Glyco_hydro_7"/>
    <property type="match status" value="1"/>
</dbReference>
<keyword evidence="8" id="KW-0326">Glycosidase</keyword>
<keyword evidence="12" id="KW-1185">Reference proteome</keyword>
<dbReference type="InterPro" id="IPR001722">
    <property type="entry name" value="Glyco_hydro_7"/>
</dbReference>
<name>A0A9P7KJN1_9AGAR</name>
<dbReference type="AlphaFoldDB" id="A0A9P7KJN1"/>
<dbReference type="InterPro" id="IPR037019">
    <property type="entry name" value="Glyco_hydro_7_sf"/>
</dbReference>
<keyword evidence="5" id="KW-0378">Hydrolase</keyword>
<evidence type="ECO:0000256" key="7">
    <source>
        <dbReference type="ARBA" id="ARBA00023277"/>
    </source>
</evidence>
<comment type="similarity">
    <text evidence="2">Belongs to the glycosyl hydrolase 7 (cellulase C) family.</text>
</comment>
<gene>
    <name evidence="11" type="ORF">H0H81_010680</name>
</gene>
<evidence type="ECO:0000256" key="2">
    <source>
        <dbReference type="ARBA" id="ARBA00006044"/>
    </source>
</evidence>
<feature type="compositionally biased region" description="Polar residues" evidence="10">
    <location>
        <begin position="237"/>
        <end position="248"/>
    </location>
</feature>
<keyword evidence="4" id="KW-0732">Signal</keyword>
<comment type="caution">
    <text evidence="11">The sequence shown here is derived from an EMBL/GenBank/DDBJ whole genome shotgun (WGS) entry which is preliminary data.</text>
</comment>
<keyword evidence="9" id="KW-0624">Polysaccharide degradation</keyword>
<feature type="region of interest" description="Disordered" evidence="10">
    <location>
        <begin position="214"/>
        <end position="248"/>
    </location>
</feature>
<dbReference type="EC" id="3.2.1.91" evidence="3"/>
<evidence type="ECO:0000256" key="3">
    <source>
        <dbReference type="ARBA" id="ARBA00012561"/>
    </source>
</evidence>
<evidence type="ECO:0000256" key="10">
    <source>
        <dbReference type="SAM" id="MobiDB-lite"/>
    </source>
</evidence>
<evidence type="ECO:0000313" key="11">
    <source>
        <dbReference type="EMBL" id="KAG5650880.1"/>
    </source>
</evidence>
<evidence type="ECO:0000256" key="5">
    <source>
        <dbReference type="ARBA" id="ARBA00022801"/>
    </source>
</evidence>
<evidence type="ECO:0000256" key="6">
    <source>
        <dbReference type="ARBA" id="ARBA00023001"/>
    </source>
</evidence>
<evidence type="ECO:0000313" key="12">
    <source>
        <dbReference type="Proteomes" id="UP000717328"/>
    </source>
</evidence>
<dbReference type="GO" id="GO:0030245">
    <property type="term" value="P:cellulose catabolic process"/>
    <property type="evidence" value="ECO:0007669"/>
    <property type="project" value="UniProtKB-KW"/>
</dbReference>
<keyword evidence="7" id="KW-0119">Carbohydrate metabolism</keyword>
<dbReference type="InterPro" id="IPR013320">
    <property type="entry name" value="ConA-like_dom_sf"/>
</dbReference>
<proteinExistence type="inferred from homology"/>
<reference evidence="11" key="2">
    <citation type="submission" date="2021-10" db="EMBL/GenBank/DDBJ databases">
        <title>Phylogenomics reveals ancestral predisposition of the termite-cultivated fungus Termitomyces towards a domesticated lifestyle.</title>
        <authorList>
            <person name="Auxier B."/>
            <person name="Grum-Grzhimaylo A."/>
            <person name="Cardenas M.E."/>
            <person name="Lodge J.D."/>
            <person name="Laessoe T."/>
            <person name="Pedersen O."/>
            <person name="Smith M.E."/>
            <person name="Kuyper T.W."/>
            <person name="Franco-Molano E.A."/>
            <person name="Baroni T.J."/>
            <person name="Aanen D.K."/>
        </authorList>
    </citation>
    <scope>NUCLEOTIDE SEQUENCE</scope>
    <source>
        <strain evidence="11">D49</strain>
    </source>
</reference>
<keyword evidence="6" id="KW-0136">Cellulose degradation</keyword>
<organism evidence="11 12">
    <name type="scientific">Sphagnurus paluster</name>
    <dbReference type="NCBI Taxonomy" id="117069"/>
    <lineage>
        <taxon>Eukaryota</taxon>
        <taxon>Fungi</taxon>
        <taxon>Dikarya</taxon>
        <taxon>Basidiomycota</taxon>
        <taxon>Agaricomycotina</taxon>
        <taxon>Agaricomycetes</taxon>
        <taxon>Agaricomycetidae</taxon>
        <taxon>Agaricales</taxon>
        <taxon>Tricholomatineae</taxon>
        <taxon>Lyophyllaceae</taxon>
        <taxon>Sphagnurus</taxon>
    </lineage>
</organism>
<accession>A0A9P7KJN1</accession>
<dbReference type="EMBL" id="JABCKI010000344">
    <property type="protein sequence ID" value="KAG5650880.1"/>
    <property type="molecule type" value="Genomic_DNA"/>
</dbReference>
<evidence type="ECO:0000256" key="8">
    <source>
        <dbReference type="ARBA" id="ARBA00023295"/>
    </source>
</evidence>
<dbReference type="PANTHER" id="PTHR33753">
    <property type="entry name" value="1,4-BETA-D-GLUCAN CELLOBIOHYDROLASE B"/>
    <property type="match status" value="1"/>
</dbReference>
<sequence length="248" mass="26208">MSTAYTAHPCSVSGLSRCSGVSCGTSDRYATVCDPDGCDFNPYRLGDPTFYGKGLKVDTSKKFTVITQFITDTGTVSGTLTEIRRLYVQSGVIIQNSKVNIRGIPPGDSITSAFCDAQKAVFGDKLQFQAKGGLTAMGKAGGRGMVLVMSIQEDHETNMLWLDSSYPTTANPASLGVKRGPCPPTSVKPSDIESSALISSVTFSNIRFGEIGSTYGGDTTPFPTTKPTMPSPTETTATVGIPTTRQVK</sequence>
<evidence type="ECO:0000256" key="9">
    <source>
        <dbReference type="ARBA" id="ARBA00023326"/>
    </source>
</evidence>
<protein>
    <recommendedName>
        <fullName evidence="3">cellulose 1,4-beta-cellobiosidase (non-reducing end)</fullName>
        <ecNumber evidence="3">3.2.1.91</ecNumber>
    </recommendedName>
</protein>
<comment type="catalytic activity">
    <reaction evidence="1">
        <text>Hydrolysis of (1-&gt;4)-beta-D-glucosidic linkages in cellulose and cellotetraose, releasing cellobiose from the non-reducing ends of the chains.</text>
        <dbReference type="EC" id="3.2.1.91"/>
    </reaction>
</comment>
<evidence type="ECO:0000256" key="1">
    <source>
        <dbReference type="ARBA" id="ARBA00001641"/>
    </source>
</evidence>
<dbReference type="Proteomes" id="UP000717328">
    <property type="component" value="Unassembled WGS sequence"/>
</dbReference>
<dbReference type="PANTHER" id="PTHR33753:SF2">
    <property type="entry name" value="GLYCOSIDE HYDROLASE FAMILY 7 PROTEIN"/>
    <property type="match status" value="1"/>
</dbReference>
<evidence type="ECO:0000256" key="4">
    <source>
        <dbReference type="ARBA" id="ARBA00022729"/>
    </source>
</evidence>
<reference evidence="11" key="1">
    <citation type="submission" date="2021-02" db="EMBL/GenBank/DDBJ databases">
        <authorList>
            <person name="Nieuwenhuis M."/>
            <person name="Van De Peppel L.J.J."/>
        </authorList>
    </citation>
    <scope>NUCLEOTIDE SEQUENCE</scope>
    <source>
        <strain evidence="11">D49</strain>
    </source>
</reference>
<feature type="compositionally biased region" description="Low complexity" evidence="10">
    <location>
        <begin position="219"/>
        <end position="236"/>
    </location>
</feature>
<dbReference type="OrthoDB" id="412382at2759"/>
<dbReference type="Gene3D" id="2.70.100.10">
    <property type="entry name" value="Glycoside hydrolase, family 7, domain"/>
    <property type="match status" value="1"/>
</dbReference>
<dbReference type="SUPFAM" id="SSF49899">
    <property type="entry name" value="Concanavalin A-like lectins/glucanases"/>
    <property type="match status" value="1"/>
</dbReference>
<dbReference type="GO" id="GO:0016162">
    <property type="term" value="F:cellulose 1,4-beta-cellobiosidase activity"/>
    <property type="evidence" value="ECO:0007669"/>
    <property type="project" value="UniProtKB-EC"/>
</dbReference>